<dbReference type="SUPFAM" id="SSF55073">
    <property type="entry name" value="Nucleotide cyclase"/>
    <property type="match status" value="1"/>
</dbReference>
<keyword evidence="2" id="KW-0812">Transmembrane</keyword>
<dbReference type="CDD" id="cd01949">
    <property type="entry name" value="GGDEF"/>
    <property type="match status" value="1"/>
</dbReference>
<dbReference type="PROSITE" id="PS50887">
    <property type="entry name" value="GGDEF"/>
    <property type="match status" value="1"/>
</dbReference>
<dbReference type="PANTHER" id="PTHR45138:SF9">
    <property type="entry name" value="DIGUANYLATE CYCLASE DGCM-RELATED"/>
    <property type="match status" value="1"/>
</dbReference>
<feature type="transmembrane region" description="Helical" evidence="2">
    <location>
        <begin position="167"/>
        <end position="186"/>
    </location>
</feature>
<dbReference type="GeneID" id="93280848"/>
<evidence type="ECO:0000313" key="4">
    <source>
        <dbReference type="EMBL" id="SET65182.1"/>
    </source>
</evidence>
<dbReference type="PANTHER" id="PTHR45138">
    <property type="entry name" value="REGULATORY COMPONENTS OF SENSORY TRANSDUCTION SYSTEM"/>
    <property type="match status" value="1"/>
</dbReference>
<feature type="transmembrane region" description="Helical" evidence="2">
    <location>
        <begin position="6"/>
        <end position="22"/>
    </location>
</feature>
<dbReference type="GO" id="GO:0005886">
    <property type="term" value="C:plasma membrane"/>
    <property type="evidence" value="ECO:0007669"/>
    <property type="project" value="TreeGrafter"/>
</dbReference>
<dbReference type="AlphaFoldDB" id="A0A1I0G3I9"/>
<protein>
    <submittedName>
        <fullName evidence="4">Diguanylate cyclase (GGDEF) domain-containing protein</fullName>
    </submittedName>
</protein>
<dbReference type="EMBL" id="FOIM01000010">
    <property type="protein sequence ID" value="SET65182.1"/>
    <property type="molecule type" value="Genomic_DNA"/>
</dbReference>
<keyword evidence="2" id="KW-0472">Membrane</keyword>
<organism evidence="4 5">
    <name type="scientific">Enterocloster lavalensis</name>
    <dbReference type="NCBI Taxonomy" id="460384"/>
    <lineage>
        <taxon>Bacteria</taxon>
        <taxon>Bacillati</taxon>
        <taxon>Bacillota</taxon>
        <taxon>Clostridia</taxon>
        <taxon>Lachnospirales</taxon>
        <taxon>Lachnospiraceae</taxon>
        <taxon>Enterocloster</taxon>
    </lineage>
</organism>
<feature type="transmembrane region" description="Helical" evidence="2">
    <location>
        <begin position="128"/>
        <end position="146"/>
    </location>
</feature>
<feature type="transmembrane region" description="Helical" evidence="2">
    <location>
        <begin position="43"/>
        <end position="68"/>
    </location>
</feature>
<evidence type="ECO:0000256" key="1">
    <source>
        <dbReference type="SAM" id="Coils"/>
    </source>
</evidence>
<dbReference type="InterPro" id="IPR050469">
    <property type="entry name" value="Diguanylate_Cyclase"/>
</dbReference>
<dbReference type="InterPro" id="IPR000160">
    <property type="entry name" value="GGDEF_dom"/>
</dbReference>
<dbReference type="Proteomes" id="UP000198508">
    <property type="component" value="Unassembled WGS sequence"/>
</dbReference>
<dbReference type="SMART" id="SM00267">
    <property type="entry name" value="GGDEF"/>
    <property type="match status" value="1"/>
</dbReference>
<dbReference type="Pfam" id="PF00990">
    <property type="entry name" value="GGDEF"/>
    <property type="match status" value="1"/>
</dbReference>
<name>A0A1I0G3I9_9FIRM</name>
<keyword evidence="1" id="KW-0175">Coiled coil</keyword>
<gene>
    <name evidence="4" type="ORF">SAMN05216313_11098</name>
</gene>
<dbReference type="RefSeq" id="WP_092363564.1">
    <property type="nucleotide sequence ID" value="NZ_FOIM01000010.1"/>
</dbReference>
<accession>A0A1I0G3I9</accession>
<proteinExistence type="predicted"/>
<sequence>MEEVLQFGGFLLMDYAAMVVYAKRAVRYSKSLLDAQKPENSAAFYGASLLFLWMVVFSGLPVIVIFLFLYSALLLYFLLFFGNGLPVALFASGTFMFHIADLYMLLFGIFSLNCDICSMKVFRGNYRYLVLVLLVILVSTICLEIFSRVIDQAAIQILIGNKRQLRFAATSLMFIDIYLLILSVVYDSSTYTGLILMFLVVTAVLLVGAFYTSFLHAVRMSVLERYESEFKDMESQLEQSNRSLGKLKDEAYTDVLTGAASRRYGLLKLDRMVQERKQFSVALIDLDGLKKVNDNLGHQEGDRYLVGVSHALSGFFGAKYVCRLGGDEFLAILPDKTEQEAAVLMEEACRNMEEAFRSQDMAFGPSVSYGIAQFDLLGAGSVSGLLELADRRMYEMKRKRHKMRQ</sequence>
<evidence type="ECO:0000313" key="5">
    <source>
        <dbReference type="Proteomes" id="UP000198508"/>
    </source>
</evidence>
<evidence type="ECO:0000259" key="3">
    <source>
        <dbReference type="PROSITE" id="PS50887"/>
    </source>
</evidence>
<dbReference type="STRING" id="460384.SAMN05216313_11098"/>
<keyword evidence="2" id="KW-1133">Transmembrane helix</keyword>
<dbReference type="InterPro" id="IPR029787">
    <property type="entry name" value="Nucleotide_cyclase"/>
</dbReference>
<feature type="domain" description="GGDEF" evidence="3">
    <location>
        <begin position="277"/>
        <end position="405"/>
    </location>
</feature>
<dbReference type="InterPro" id="IPR043128">
    <property type="entry name" value="Rev_trsase/Diguanyl_cyclase"/>
</dbReference>
<dbReference type="NCBIfam" id="TIGR00254">
    <property type="entry name" value="GGDEF"/>
    <property type="match status" value="1"/>
</dbReference>
<feature type="transmembrane region" description="Helical" evidence="2">
    <location>
        <begin position="192"/>
        <end position="215"/>
    </location>
</feature>
<dbReference type="GO" id="GO:0043709">
    <property type="term" value="P:cell adhesion involved in single-species biofilm formation"/>
    <property type="evidence" value="ECO:0007669"/>
    <property type="project" value="TreeGrafter"/>
</dbReference>
<dbReference type="Gene3D" id="3.30.70.270">
    <property type="match status" value="1"/>
</dbReference>
<reference evidence="5" key="1">
    <citation type="submission" date="2016-10" db="EMBL/GenBank/DDBJ databases">
        <authorList>
            <person name="Varghese N."/>
            <person name="Submissions S."/>
        </authorList>
    </citation>
    <scope>NUCLEOTIDE SEQUENCE [LARGE SCALE GENOMIC DNA]</scope>
    <source>
        <strain evidence="5">NLAE-zl-G277</strain>
    </source>
</reference>
<dbReference type="GO" id="GO:0052621">
    <property type="term" value="F:diguanylate cyclase activity"/>
    <property type="evidence" value="ECO:0007669"/>
    <property type="project" value="TreeGrafter"/>
</dbReference>
<feature type="coiled-coil region" evidence="1">
    <location>
        <begin position="223"/>
        <end position="250"/>
    </location>
</feature>
<dbReference type="GO" id="GO:1902201">
    <property type="term" value="P:negative regulation of bacterial-type flagellum-dependent cell motility"/>
    <property type="evidence" value="ECO:0007669"/>
    <property type="project" value="TreeGrafter"/>
</dbReference>
<evidence type="ECO:0000256" key="2">
    <source>
        <dbReference type="SAM" id="Phobius"/>
    </source>
</evidence>
<keyword evidence="5" id="KW-1185">Reference proteome</keyword>